<dbReference type="SMART" id="SM00823">
    <property type="entry name" value="PKS_PP"/>
    <property type="match status" value="3"/>
</dbReference>
<evidence type="ECO:0000256" key="1">
    <source>
        <dbReference type="ARBA" id="ARBA00022450"/>
    </source>
</evidence>
<feature type="domain" description="Ketosynthase family 3 (KS3)" evidence="10">
    <location>
        <begin position="1623"/>
        <end position="2047"/>
    </location>
</feature>
<dbReference type="Proteomes" id="UP000253094">
    <property type="component" value="Unassembled WGS sequence"/>
</dbReference>
<dbReference type="PANTHER" id="PTHR43775">
    <property type="entry name" value="FATTY ACID SYNTHASE"/>
    <property type="match status" value="1"/>
</dbReference>
<dbReference type="InterPro" id="IPR036736">
    <property type="entry name" value="ACP-like_sf"/>
</dbReference>
<dbReference type="SUPFAM" id="SSF47336">
    <property type="entry name" value="ACP-like"/>
    <property type="match status" value="3"/>
</dbReference>
<keyword evidence="12" id="KW-1185">Reference proteome</keyword>
<name>A0A367F9Y2_9ACTN</name>
<feature type="domain" description="Carrier" evidence="9">
    <location>
        <begin position="1512"/>
        <end position="1587"/>
    </location>
</feature>
<dbReference type="EMBL" id="QOIL01000019">
    <property type="protein sequence ID" value="RCG26495.1"/>
    <property type="molecule type" value="Genomic_DNA"/>
</dbReference>
<dbReference type="InterPro" id="IPR014043">
    <property type="entry name" value="Acyl_transferase_dom"/>
</dbReference>
<dbReference type="InterPro" id="IPR018201">
    <property type="entry name" value="Ketoacyl_synth_AS"/>
</dbReference>
<evidence type="ECO:0000259" key="9">
    <source>
        <dbReference type="PROSITE" id="PS50075"/>
    </source>
</evidence>
<dbReference type="Gene3D" id="3.30.70.3290">
    <property type="match status" value="2"/>
</dbReference>
<dbReference type="FunFam" id="3.40.47.10:FF:000042">
    <property type="entry name" value="Polyketide synthase Pks13"/>
    <property type="match status" value="1"/>
</dbReference>
<dbReference type="Pfam" id="PF00698">
    <property type="entry name" value="Acyl_transf_1"/>
    <property type="match status" value="2"/>
</dbReference>
<dbReference type="InterPro" id="IPR029058">
    <property type="entry name" value="AB_hydrolase_fold"/>
</dbReference>
<comment type="caution">
    <text evidence="11">The sequence shown here is derived from an EMBL/GenBank/DDBJ whole genome shotgun (WGS) entry which is preliminary data.</text>
</comment>
<dbReference type="InterPro" id="IPR006162">
    <property type="entry name" value="Ppantetheine_attach_site"/>
</dbReference>
<evidence type="ECO:0000256" key="8">
    <source>
        <dbReference type="SAM" id="MobiDB-lite"/>
    </source>
</evidence>
<dbReference type="InterPro" id="IPR050091">
    <property type="entry name" value="PKS_NRPS_Biosynth_Enz"/>
</dbReference>
<dbReference type="InterPro" id="IPR014031">
    <property type="entry name" value="Ketoacyl_synth_C"/>
</dbReference>
<dbReference type="InterPro" id="IPR001227">
    <property type="entry name" value="Ac_transferase_dom_sf"/>
</dbReference>
<evidence type="ECO:0000256" key="6">
    <source>
        <dbReference type="ARBA" id="ARBA00023268"/>
    </source>
</evidence>
<evidence type="ECO:0000256" key="4">
    <source>
        <dbReference type="ARBA" id="ARBA00022832"/>
    </source>
</evidence>
<dbReference type="InterPro" id="IPR016035">
    <property type="entry name" value="Acyl_Trfase/lysoPLipase"/>
</dbReference>
<dbReference type="InterPro" id="IPR014030">
    <property type="entry name" value="Ketoacyl_synth_N"/>
</dbReference>
<dbReference type="SMART" id="SM00822">
    <property type="entry name" value="PKS_KR"/>
    <property type="match status" value="2"/>
</dbReference>
<dbReference type="InterPro" id="IPR057326">
    <property type="entry name" value="KR_dom"/>
</dbReference>
<feature type="region of interest" description="Disordered" evidence="8">
    <location>
        <begin position="3068"/>
        <end position="3089"/>
    </location>
</feature>
<dbReference type="PANTHER" id="PTHR43775:SF51">
    <property type="entry name" value="INACTIVE PHENOLPHTHIOCEROL SYNTHESIS POLYKETIDE SYNTHASE TYPE I PKS1-RELATED"/>
    <property type="match status" value="1"/>
</dbReference>
<dbReference type="SUPFAM" id="SSF53901">
    <property type="entry name" value="Thiolase-like"/>
    <property type="match status" value="2"/>
</dbReference>
<dbReference type="Gene3D" id="3.40.47.10">
    <property type="match status" value="2"/>
</dbReference>
<dbReference type="Pfam" id="PF00109">
    <property type="entry name" value="ketoacyl-synt"/>
    <property type="match status" value="2"/>
</dbReference>
<dbReference type="SMART" id="SM00827">
    <property type="entry name" value="PKS_AT"/>
    <property type="match status" value="2"/>
</dbReference>
<dbReference type="PROSITE" id="PS00606">
    <property type="entry name" value="KS3_1"/>
    <property type="match status" value="1"/>
</dbReference>
<feature type="region of interest" description="Disordered" evidence="8">
    <location>
        <begin position="1589"/>
        <end position="1618"/>
    </location>
</feature>
<dbReference type="GO" id="GO:0031177">
    <property type="term" value="F:phosphopantetheine binding"/>
    <property type="evidence" value="ECO:0007669"/>
    <property type="project" value="InterPro"/>
</dbReference>
<dbReference type="PROSITE" id="PS00012">
    <property type="entry name" value="PHOSPHOPANTETHEINE"/>
    <property type="match status" value="1"/>
</dbReference>
<feature type="region of interest" description="Disordered" evidence="8">
    <location>
        <begin position="1485"/>
        <end position="1513"/>
    </location>
</feature>
<evidence type="ECO:0000256" key="5">
    <source>
        <dbReference type="ARBA" id="ARBA00023098"/>
    </source>
</evidence>
<dbReference type="PROSITE" id="PS50075">
    <property type="entry name" value="CARRIER"/>
    <property type="match status" value="3"/>
</dbReference>
<keyword evidence="5" id="KW-0443">Lipid metabolism</keyword>
<evidence type="ECO:0000313" key="12">
    <source>
        <dbReference type="Proteomes" id="UP000253094"/>
    </source>
</evidence>
<protein>
    <submittedName>
        <fullName evidence="11">Acyltransferase domain-containing protein</fullName>
    </submittedName>
</protein>
<evidence type="ECO:0000313" key="11">
    <source>
        <dbReference type="EMBL" id="RCG26495.1"/>
    </source>
</evidence>
<dbReference type="FunFam" id="3.40.47.10:FF:000019">
    <property type="entry name" value="Polyketide synthase type I"/>
    <property type="match status" value="1"/>
</dbReference>
<keyword evidence="6" id="KW-0511">Multifunctional enzyme</keyword>
<feature type="domain" description="Ketosynthase family 3 (KS3)" evidence="10">
    <location>
        <begin position="110"/>
        <end position="537"/>
    </location>
</feature>
<dbReference type="Pfam" id="PF02801">
    <property type="entry name" value="Ketoacyl-synt_C"/>
    <property type="match status" value="2"/>
</dbReference>
<feature type="domain" description="Carrier" evidence="9">
    <location>
        <begin position="12"/>
        <end position="89"/>
    </location>
</feature>
<dbReference type="Pfam" id="PF08659">
    <property type="entry name" value="KR"/>
    <property type="match status" value="2"/>
</dbReference>
<dbReference type="InterPro" id="IPR016036">
    <property type="entry name" value="Malonyl_transacylase_ACP-bd"/>
</dbReference>
<keyword evidence="2" id="KW-0597">Phosphoprotein</keyword>
<feature type="domain" description="Carrier" evidence="9">
    <location>
        <begin position="3084"/>
        <end position="3160"/>
    </location>
</feature>
<evidence type="ECO:0000256" key="2">
    <source>
        <dbReference type="ARBA" id="ARBA00022553"/>
    </source>
</evidence>
<dbReference type="SUPFAM" id="SSF55048">
    <property type="entry name" value="Probable ACP-binding domain of malonyl-CoA ACP transacylase"/>
    <property type="match status" value="2"/>
</dbReference>
<feature type="compositionally biased region" description="Basic and acidic residues" evidence="8">
    <location>
        <begin position="3162"/>
        <end position="3171"/>
    </location>
</feature>
<dbReference type="Gene3D" id="3.40.50.1820">
    <property type="entry name" value="alpha/beta hydrolase"/>
    <property type="match status" value="1"/>
</dbReference>
<keyword evidence="1" id="KW-0596">Phosphopantetheine</keyword>
<dbReference type="InterPro" id="IPR036291">
    <property type="entry name" value="NAD(P)-bd_dom_sf"/>
</dbReference>
<evidence type="ECO:0000256" key="3">
    <source>
        <dbReference type="ARBA" id="ARBA00022679"/>
    </source>
</evidence>
<dbReference type="InterPro" id="IPR020841">
    <property type="entry name" value="PKS_Beta-ketoAc_synthase_dom"/>
</dbReference>
<accession>A0A367F9Y2</accession>
<dbReference type="Pfam" id="PF22621">
    <property type="entry name" value="CurL-like_PKS_C"/>
    <property type="match status" value="1"/>
</dbReference>
<dbReference type="SUPFAM" id="SSF52151">
    <property type="entry name" value="FabD/lysophospholipase-like"/>
    <property type="match status" value="2"/>
</dbReference>
<dbReference type="CDD" id="cd00833">
    <property type="entry name" value="PKS"/>
    <property type="match status" value="2"/>
</dbReference>
<dbReference type="PROSITE" id="PS52004">
    <property type="entry name" value="KS3_2"/>
    <property type="match status" value="2"/>
</dbReference>
<proteinExistence type="predicted"/>
<dbReference type="InterPro" id="IPR009081">
    <property type="entry name" value="PP-bd_ACP"/>
</dbReference>
<evidence type="ECO:0000259" key="10">
    <source>
        <dbReference type="PROSITE" id="PS52004"/>
    </source>
</evidence>
<dbReference type="Gene3D" id="3.40.50.720">
    <property type="entry name" value="NAD(P)-binding Rossmann-like Domain"/>
    <property type="match status" value="2"/>
</dbReference>
<dbReference type="SUPFAM" id="SSF51735">
    <property type="entry name" value="NAD(P)-binding Rossmann-fold domains"/>
    <property type="match status" value="4"/>
</dbReference>
<dbReference type="GO" id="GO:0006633">
    <property type="term" value="P:fatty acid biosynthetic process"/>
    <property type="evidence" value="ECO:0007669"/>
    <property type="project" value="InterPro"/>
</dbReference>
<dbReference type="RefSeq" id="WP_114032068.1">
    <property type="nucleotide sequence ID" value="NZ_QOIL01000019.1"/>
</dbReference>
<dbReference type="Pfam" id="PF16197">
    <property type="entry name" value="KAsynt_C_assoc"/>
    <property type="match status" value="1"/>
</dbReference>
<gene>
    <name evidence="11" type="ORF">DQ384_29060</name>
</gene>
<dbReference type="GO" id="GO:0004315">
    <property type="term" value="F:3-oxoacyl-[acyl-carrier-protein] synthase activity"/>
    <property type="evidence" value="ECO:0007669"/>
    <property type="project" value="InterPro"/>
</dbReference>
<dbReference type="OrthoDB" id="9778690at2"/>
<keyword evidence="4" id="KW-0276">Fatty acid metabolism</keyword>
<feature type="compositionally biased region" description="Polar residues" evidence="8">
    <location>
        <begin position="3213"/>
        <end position="3222"/>
    </location>
</feature>
<keyword evidence="7 11" id="KW-0012">Acyltransferase</keyword>
<dbReference type="Gene3D" id="3.40.366.10">
    <property type="entry name" value="Malonyl-Coenzyme A Acyl Carrier Protein, domain 2"/>
    <property type="match status" value="2"/>
</dbReference>
<dbReference type="CDD" id="cd08953">
    <property type="entry name" value="KR_2_SDR_x"/>
    <property type="match status" value="1"/>
</dbReference>
<reference evidence="11 12" key="1">
    <citation type="submission" date="2018-06" db="EMBL/GenBank/DDBJ databases">
        <title>Sphaerisporangium craniellae sp. nov., isolated from a marine sponge in the South China Sea.</title>
        <authorList>
            <person name="Li L."/>
        </authorList>
    </citation>
    <scope>NUCLEOTIDE SEQUENCE [LARGE SCALE GENOMIC DNA]</scope>
    <source>
        <strain evidence="11 12">CCTCC AA 208026</strain>
    </source>
</reference>
<dbReference type="InterPro" id="IPR013968">
    <property type="entry name" value="PKS_KR"/>
</dbReference>
<organism evidence="11 12">
    <name type="scientific">Sphaerisporangium album</name>
    <dbReference type="NCBI Taxonomy" id="509200"/>
    <lineage>
        <taxon>Bacteria</taxon>
        <taxon>Bacillati</taxon>
        <taxon>Actinomycetota</taxon>
        <taxon>Actinomycetes</taxon>
        <taxon>Streptosporangiales</taxon>
        <taxon>Streptosporangiaceae</taxon>
        <taxon>Sphaerisporangium</taxon>
    </lineage>
</organism>
<evidence type="ECO:0000256" key="7">
    <source>
        <dbReference type="ARBA" id="ARBA00023315"/>
    </source>
</evidence>
<keyword evidence="3 11" id="KW-0808">Transferase</keyword>
<dbReference type="SMART" id="SM00825">
    <property type="entry name" value="PKS_KS"/>
    <property type="match status" value="2"/>
</dbReference>
<feature type="region of interest" description="Disordered" evidence="8">
    <location>
        <begin position="3159"/>
        <end position="3222"/>
    </location>
</feature>
<dbReference type="GO" id="GO:0004312">
    <property type="term" value="F:fatty acid synthase activity"/>
    <property type="evidence" value="ECO:0007669"/>
    <property type="project" value="TreeGrafter"/>
</dbReference>
<dbReference type="Pfam" id="PF00550">
    <property type="entry name" value="PP-binding"/>
    <property type="match status" value="3"/>
</dbReference>
<dbReference type="InterPro" id="IPR016039">
    <property type="entry name" value="Thiolase-like"/>
</dbReference>
<dbReference type="Gene3D" id="1.10.1200.10">
    <property type="entry name" value="ACP-like"/>
    <property type="match status" value="2"/>
</dbReference>
<dbReference type="InterPro" id="IPR032821">
    <property type="entry name" value="PKS_assoc"/>
</dbReference>
<sequence>MAEKDDGQTSGIRAGDIERWLVDRIAQAIGAPPTAIGSDSAFETLGIGSTEAVSISGELEELLGRRLSQALLYEHCTIADLACALAEPAEPDSGASHEFEALAAPSSSAADPICLVGMACRFPGADDPSEFWAGLLAGADASAEVPMDRWDAAARFNKDPDAPGTAYTTRGAFVEDLAGFDAAFFGLSPREALRMDPQQRQLLEVSWEALEDAGLPPEQLRGSRTGVFIGMMAGDQYASLQKDHGKDCLDDPHYGVGSASSVAAGRISYLFDLRGPSLTVDTACSSSLVALHLAVESLERGDCDRALVGGVSATSHPDAFRQACKMRMLAADGRCKTFDAAADGFLLGEGCGVVVVERLSEATLRGHQVLAVVRGTATNQDGASNGLTAPSRQAQTAVIREALGRAGAAPTDIGYVETHGSGTALGDAIEIAGLREVFARNRDASRPLILGAVKTNIGHLIGAAGMAGLIKTVLVLKHGRVPANLHLSEPSQAVDWQAFPMLLPDRPLPWPDGYQSRLAGVSSFGWSGSNAHVVLEQAPEPSPRAESVSTWHAVLLSAKSPPALAKAASNLLDRLGRGDLELPEVAWTTQTGRSALDIRVAVVADGLEDTVARLREVADGRIKGRRVRNPGGGGTPVSLLLPGTGDQYPGMGRELYERHPVFRAALERCAAAAAAHGVDILSALYPERPIESAGMDLPAMLGREAVASTDLTSSIEVSHAAVLAVDYACAMLFESLGIRPATLIGYSLGEYAAACLAGVLSVEDAVRVVIHRARLIRSAPAGAMLAVALEATATAHLLDGELGLAAANGPMASVVSGSEEAIRRLELRLEAQETACRRLPNSHAMHSAQLEPLREQLVALLGDAELRPPQVPVVSNLTGEPLTAAQAVDPRYWADQMCHTVRFDAGIRFIAEEVGGVLLEAGSGQLSSLANQICAAGASERGLVALSALPSPHRGVGEEEHLVRTSTQLWVAGVRISWPALHSPYTHAQVSLPTYPFEHQRFWPGPAPLPVAEVSTSPDGARITAGDPAAVEPAAAPAGHVQLMTRRWTPCEDTWQDAGSTRPHGVTVLAGDDIAGEMATELAARLGGHETVLTAGASELAAVAARATAAATGPVTLVVLGALERPEPSAAVAATAATLAAWGEHATGITRVLVATRGAFGILDGEPADPAQAAAGVLPVVANQEYLNLNCQVLDLDPAGHPAEMAAVLAAAVRDAPPVRLAGHRLGRWYLPEYVQAGAAADGYAVRPGGGYLITGGLGSIGPVLAGHLLRRGAGRIVLTGRTELSADPADPRAAAVDRLRAQAARTGATIEVAVADVTDTAAMRALFTGRRIDGVLHAAAAIGPDTFVPLRDLDTALAARSYDAKAGGAQVLAALFADLEPGLAPDWCLAFSSTSALLGGLTFGGYAAANAALTAVAASAAGPTRWLAASFDTWSVTLDRLGALGATMTAHAMTDAEALAAVDDVLRLGRPDVIVAAGGLADRLPTGSGGPDRATAGPRFPRPDLAQPYAPPRTATERALAGLWSDLLGIDSVGARDNFFDLGGNSLIGLQMLALAGKRFGVSVPSVTLFEAPTVQALAARLDERVAPSASITEDERATSSASITEGVALPAAPARTPSEEDQRIAIVGMAGRFPGAEDVAAFWRNLCDGVESITFFTPEELREAGVDPAEFEDPSYVPARAVLEDIAGFDAAFFGISPRMAAITDPQQRLFLEVCWEALEQAGYPEPGDRGRVGVFGGANISTYLLGMTDQLTADADVSNYEVIMGNDKDALTTTVSYALDLRGPSMAVQTFCSTSLAAVHTAIRSLRAGECEMALAGGVSIRVPDRVGHRFAAGGQESPDGHVRTFDAAARGSVFGDGAAVVALKRLRDALRDGDHVFAVIRGSALNNDGALKVGYAAPSVIGQARVVSDALADAGVTAADVGYVEAHGTATELGDPIEMAALTRAFGPLPAASVRVGSVKTNIGHLDRAAGVAGLIKTALVVNEGVVPATLHYTTPNPEIDFEGGPFVVNAAHTPWPVRNRPRIAGLNSLGMGGTNVHVVVEEPPARAAMPPVHAETGRRYQVLPVSARTATAADEACARLGEALAGQPDTGLADLAFTLQAGRKTFEHRRVAVVSSIADASAVFTGSGPQPAGRVEAVLDRPVAFLLAGVGEQYPGMVGELYRREPVFRAALDECLTVLADELPGTDLHDLLTGPRGGGPDLAALLGRAAGPDERAALIQRTEIAQPLMFAVDYALATTLIAWGVRPRAMLGYSLGEYVAACLAGVLSLTDALALVAYRARLIASAPTGAMLAVPLPVGELAGRYRIDQRGLDVAAVNGSQMTVIAGPAVAAETLADELRRAEIPCRPLQTTHAFHSRMLAPLADDLTAWVAANVTLKPPAVRYLSNVTGRPITDEEATDPGYWGRHMCRTVQFADCATALLTDPDLAIVEIGPGPSLGALIRSAGCPPERWPLIATTLPAAADSRPADAALADCLARLWLCGADVDWPAVHGRGDGDPHVYSGGRPGRIPLPTYPFQRKRYWIERSAVRPAAPAGREAPAGQALPEEFSDLPRLPEERWLSQPVWRQAAATGPAPDQPGSWLVYAREGRAQEVLAALRAAVPADGVTITVVTPGTGYACSGEEYTVRPGNLADTLALLRGMRASGRRLERVVHLWTLDCPDVETVPAGLHTLVALARAAGESGADGWTLDVVSAGAHDVLGGEARPAAATVTGPCLVIPLEYPGVTTRLIDAGPETPGADIVAELRRPRTDPTVALRRGRRWLQGYEVLEGAADLGPGSTFRDEGVYLITGGLGGIALGLAGHLARDHRARLVLLGRNGLPARDRWPAVLTDDGADEVTRRRIAAVMEIEALGGRVEVVTGDVADPAAVRRAILMAKETFGALHGVLHTAGVPGTGLIQFKLPEDGADVLAPKIAGTQAIAQALRIGEPDEVPLDFLVLFGSIASATGGGPGQVDYCAANAFLDGYAHQQTGTGRRVVTIDWGEWVWNAWEAGLGGYDEALADFFRWHRAEFGIAIEEGWRVLRRVLAAGVPQVVVSTQDLPTVARLSAAFTLDVVEQSTRADTTRHPRPELLTPYQEPTGPTQEAVAGVWRESLKLERIGSADNFFELGGNSLIGVSIVSVLRKAFPGARLAPHILYEAPTVAAMARYIDSDGEPGTRRDDSRAKAQLRRSGIEAAHRRRTEGRPNAGGRPQPVAGQVVSGRQALPGNQVSTDER</sequence>
<dbReference type="InterPro" id="IPR020806">
    <property type="entry name" value="PKS_PP-bd"/>
</dbReference>